<dbReference type="PANTHER" id="PTHR32019">
    <property type="entry name" value="R3H DOMAIN-CONTAINING PROTEIN 4"/>
    <property type="match status" value="1"/>
</dbReference>
<dbReference type="InterPro" id="IPR036867">
    <property type="entry name" value="R3H_dom_sf"/>
</dbReference>
<name>A0A370CE37_ASPNG</name>
<protein>
    <recommendedName>
        <fullName evidence="2">R3H-associated N-terminal domain-containing protein</fullName>
    </recommendedName>
</protein>
<gene>
    <name evidence="3" type="ORF">M747DRAFT_320277</name>
</gene>
<dbReference type="Proteomes" id="UP000253845">
    <property type="component" value="Unassembled WGS sequence"/>
</dbReference>
<dbReference type="SUPFAM" id="SSF82708">
    <property type="entry name" value="R3H domain"/>
    <property type="match status" value="1"/>
</dbReference>
<evidence type="ECO:0000313" key="4">
    <source>
        <dbReference type="Proteomes" id="UP000253845"/>
    </source>
</evidence>
<accession>A0A370CE37</accession>
<dbReference type="CDD" id="cd02325">
    <property type="entry name" value="R3H"/>
    <property type="match status" value="1"/>
</dbReference>
<proteinExistence type="predicted"/>
<sequence length="844" mass="94307">MAIHPNFPSEVNPRGSLSPQQARAISVWTEQAAASLESLTLSESVPVADSNVAFAQSTPTRAGVRGTTVSLSIPLDDPVPTAGSPSAPKVKVLGQPTKETQVASVTFRRREPIRRDSLKRREALLKGKDGSRRRQRWENDRLLNNPWAEPPSSKDWDIQATHTRHDPLPYYLAPLWDNHYAHLDHRSSQQMETRTEKHRVPKELRQRLKHARAARGILQDIEEDIRQFIQRWNEKQSLLKQEGLADAPQSSDSESEDEIVFVGRNGLMHDSPQRRARLQKMREAMSAHHEHDGQKMVFESLVDDRAAGFGRWLVHSIASYYGLHTWSVTVGEPARREAYVGFYPPAPSSRAGPISPPAGSKACRQEAMIQPGDELPQPLWTQDHIQGRIDQDLQLIWAHREVHISYIYICRSEQLVHLVAQLLAANEDTSALKRLALGITNLCNHLSPFQAHLLTMWQACNVGDVNDVSGCDCDVVVGPIVPGLDGLNDATMHQAVTERRICLVLLMLVLQQQITPNLGCMYGARDWVSSPTSVHLSDCGMSNHLRFFPWRRVREETPSASIDKRGKGTDRAPLGRPHRCGGRQGEKPEIGFVFEFLGGKKTTQKPPEPGIHLPTSSPPKAASSHMEIPGDLDVARLIGLPEGGDTRERQSMGDYSFGPIRRGDPSRFHGIDLIDVVDLTIGIFQAFYLCFSFLLVSGDKVVGHSPFSVRSAMNIFQSTPRAKHQHQSGNVHIWESRRISWTHWRKRQKTYREMPLQGKDAHGLSSQLKSLGSSTTVSQGPKGKAVGRILADHSARLTWKNCVSFGSADSGGQRGYCQHHQHSIIRTVSVGEEEVKQSETFSRR</sequence>
<evidence type="ECO:0000313" key="3">
    <source>
        <dbReference type="EMBL" id="RDH26038.1"/>
    </source>
</evidence>
<dbReference type="PANTHER" id="PTHR32019:SF2">
    <property type="entry name" value="R3H DOMAIN-CONTAINING PROTEIN 4"/>
    <property type="match status" value="1"/>
</dbReference>
<organism evidence="3 4">
    <name type="scientific">Aspergillus niger ATCC 13496</name>
    <dbReference type="NCBI Taxonomy" id="1353008"/>
    <lineage>
        <taxon>Eukaryota</taxon>
        <taxon>Fungi</taxon>
        <taxon>Dikarya</taxon>
        <taxon>Ascomycota</taxon>
        <taxon>Pezizomycotina</taxon>
        <taxon>Eurotiomycetes</taxon>
        <taxon>Eurotiomycetidae</taxon>
        <taxon>Eurotiales</taxon>
        <taxon>Aspergillaceae</taxon>
        <taxon>Aspergillus</taxon>
        <taxon>Aspergillus subgen. Circumdati</taxon>
    </lineage>
</organism>
<feature type="region of interest" description="Disordered" evidence="1">
    <location>
        <begin position="558"/>
        <end position="585"/>
    </location>
</feature>
<evidence type="ECO:0000259" key="2">
    <source>
        <dbReference type="Pfam" id="PF13902"/>
    </source>
</evidence>
<dbReference type="AlphaFoldDB" id="A0A370CE37"/>
<dbReference type="GO" id="GO:0003676">
    <property type="term" value="F:nucleic acid binding"/>
    <property type="evidence" value="ECO:0007669"/>
    <property type="project" value="InterPro"/>
</dbReference>
<feature type="region of interest" description="Disordered" evidence="1">
    <location>
        <begin position="602"/>
        <end position="626"/>
    </location>
</feature>
<feature type="domain" description="R3H-associated N-terminal" evidence="2">
    <location>
        <begin position="110"/>
        <end position="231"/>
    </location>
</feature>
<dbReference type="VEuPathDB" id="FungiDB:M747DRAFT_320277"/>
<evidence type="ECO:0000256" key="1">
    <source>
        <dbReference type="SAM" id="MobiDB-lite"/>
    </source>
</evidence>
<dbReference type="Pfam" id="PF13902">
    <property type="entry name" value="R3H-assoc"/>
    <property type="match status" value="1"/>
</dbReference>
<dbReference type="EMBL" id="KZ851899">
    <property type="protein sequence ID" value="RDH26038.1"/>
    <property type="molecule type" value="Genomic_DNA"/>
</dbReference>
<dbReference type="InterPro" id="IPR025952">
    <property type="entry name" value="R3H-assoc_dom"/>
</dbReference>
<reference evidence="3 4" key="1">
    <citation type="submission" date="2018-07" db="EMBL/GenBank/DDBJ databases">
        <title>Section-level genome sequencing of Aspergillus section Nigri to investigate inter- and intra-species variation.</title>
        <authorList>
            <consortium name="DOE Joint Genome Institute"/>
            <person name="Vesth T.C."/>
            <person name="Nybo J.L."/>
            <person name="Theobald S."/>
            <person name="Frisvad J.C."/>
            <person name="Larsen T.O."/>
            <person name="Nielsen K.F."/>
            <person name="Hoof J.B."/>
            <person name="Brandl J."/>
            <person name="Salamov A."/>
            <person name="Riley R."/>
            <person name="Gladden J.M."/>
            <person name="Phatale P."/>
            <person name="Nielsen M.T."/>
            <person name="Lyhne E.K."/>
            <person name="Kogle M.E."/>
            <person name="Strasser K."/>
            <person name="McDonnell E."/>
            <person name="Barry K."/>
            <person name="Clum A."/>
            <person name="Chen C."/>
            <person name="Nolan M."/>
            <person name="Sandor L."/>
            <person name="Kuo A."/>
            <person name="Lipzen A."/>
            <person name="Hainaut M."/>
            <person name="Drula E."/>
            <person name="Tsang A."/>
            <person name="Magnuson J.K."/>
            <person name="Henrissat B."/>
            <person name="Wiebenga A."/>
            <person name="Simmons B.A."/>
            <person name="Makela M.R."/>
            <person name="De vries R.P."/>
            <person name="Grigoriev I.V."/>
            <person name="Mortensen U.H."/>
            <person name="Baker S.E."/>
            <person name="Andersen M.R."/>
        </authorList>
    </citation>
    <scope>NUCLEOTIDE SEQUENCE [LARGE SCALE GENOMIC DNA]</scope>
    <source>
        <strain evidence="3 4">ATCC 13496</strain>
    </source>
</reference>
<feature type="compositionally biased region" description="Basic and acidic residues" evidence="1">
    <location>
        <begin position="558"/>
        <end position="570"/>
    </location>
</feature>
<dbReference type="InterPro" id="IPR039629">
    <property type="entry name" value="R3HDM4"/>
</dbReference>